<dbReference type="AlphaFoldDB" id="A0A1Y2HGN6"/>
<evidence type="ECO:0000313" key="2">
    <source>
        <dbReference type="EMBL" id="ORZ33705.1"/>
    </source>
</evidence>
<organism evidence="2 3">
    <name type="scientific">Catenaria anguillulae PL171</name>
    <dbReference type="NCBI Taxonomy" id="765915"/>
    <lineage>
        <taxon>Eukaryota</taxon>
        <taxon>Fungi</taxon>
        <taxon>Fungi incertae sedis</taxon>
        <taxon>Blastocladiomycota</taxon>
        <taxon>Blastocladiomycetes</taxon>
        <taxon>Blastocladiales</taxon>
        <taxon>Catenariaceae</taxon>
        <taxon>Catenaria</taxon>
    </lineage>
</organism>
<protein>
    <submittedName>
        <fullName evidence="2">Uncharacterized protein</fullName>
    </submittedName>
</protein>
<name>A0A1Y2HGN6_9FUNG</name>
<comment type="caution">
    <text evidence="2">The sequence shown here is derived from an EMBL/GenBank/DDBJ whole genome shotgun (WGS) entry which is preliminary data.</text>
</comment>
<reference evidence="2 3" key="1">
    <citation type="submission" date="2016-07" db="EMBL/GenBank/DDBJ databases">
        <title>Pervasive Adenine N6-methylation of Active Genes in Fungi.</title>
        <authorList>
            <consortium name="DOE Joint Genome Institute"/>
            <person name="Mondo S.J."/>
            <person name="Dannebaum R.O."/>
            <person name="Kuo R.C."/>
            <person name="Labutti K."/>
            <person name="Haridas S."/>
            <person name="Kuo A."/>
            <person name="Salamov A."/>
            <person name="Ahrendt S.R."/>
            <person name="Lipzen A."/>
            <person name="Sullivan W."/>
            <person name="Andreopoulos W.B."/>
            <person name="Clum A."/>
            <person name="Lindquist E."/>
            <person name="Daum C."/>
            <person name="Ramamoorthy G.K."/>
            <person name="Gryganskyi A."/>
            <person name="Culley D."/>
            <person name="Magnuson J.K."/>
            <person name="James T.Y."/>
            <person name="O'Malley M.A."/>
            <person name="Stajich J.E."/>
            <person name="Spatafora J.W."/>
            <person name="Visel A."/>
            <person name="Grigoriev I.V."/>
        </authorList>
    </citation>
    <scope>NUCLEOTIDE SEQUENCE [LARGE SCALE GENOMIC DNA]</scope>
    <source>
        <strain evidence="2 3">PL171</strain>
    </source>
</reference>
<keyword evidence="3" id="KW-1185">Reference proteome</keyword>
<dbReference type="Proteomes" id="UP000193411">
    <property type="component" value="Unassembled WGS sequence"/>
</dbReference>
<feature type="region of interest" description="Disordered" evidence="1">
    <location>
        <begin position="97"/>
        <end position="155"/>
    </location>
</feature>
<dbReference type="EMBL" id="MCFL01000034">
    <property type="protein sequence ID" value="ORZ33705.1"/>
    <property type="molecule type" value="Genomic_DNA"/>
</dbReference>
<proteinExistence type="predicted"/>
<gene>
    <name evidence="2" type="ORF">BCR44DRAFT_1195784</name>
</gene>
<accession>A0A1Y2HGN6</accession>
<sequence length="155" mass="16562">MLAVMTGPLLDIASRSSLCHAKSRVLSKQIPNWMRFARGRNSRPSSHENVNLNLIIIAVPNDASDAGQVQVVVVLTPATIIHRDQEGGASIPIVASSKSAEHKDPHEIATSVTSAVENDGVDQARDLRTKSKRKRPMGRGRSSVLGRGDIAAGPD</sequence>
<evidence type="ECO:0000256" key="1">
    <source>
        <dbReference type="SAM" id="MobiDB-lite"/>
    </source>
</evidence>
<evidence type="ECO:0000313" key="3">
    <source>
        <dbReference type="Proteomes" id="UP000193411"/>
    </source>
</evidence>